<dbReference type="Proteomes" id="UP001380953">
    <property type="component" value="Unassembled WGS sequence"/>
</dbReference>
<organism evidence="1 2">
    <name type="scientific">Saccharibacillus sacchari</name>
    <dbReference type="NCBI Taxonomy" id="456493"/>
    <lineage>
        <taxon>Bacteria</taxon>
        <taxon>Bacillati</taxon>
        <taxon>Bacillota</taxon>
        <taxon>Bacilli</taxon>
        <taxon>Bacillales</taxon>
        <taxon>Paenibacillaceae</taxon>
        <taxon>Saccharibacillus</taxon>
    </lineage>
</organism>
<keyword evidence="2" id="KW-1185">Reference proteome</keyword>
<evidence type="ECO:0000313" key="2">
    <source>
        <dbReference type="Proteomes" id="UP001380953"/>
    </source>
</evidence>
<comment type="caution">
    <text evidence="1">The sequence shown here is derived from an EMBL/GenBank/DDBJ whole genome shotgun (WGS) entry which is preliminary data.</text>
</comment>
<dbReference type="EC" id="2.7.1.25" evidence="1"/>
<reference evidence="1" key="1">
    <citation type="submission" date="2024-03" db="EMBL/GenBank/DDBJ databases">
        <title>Whole genome sequecning of epiphytes from Marcgravia umbellata leaves.</title>
        <authorList>
            <person name="Kumar G."/>
            <person name="Savka M.A."/>
        </authorList>
    </citation>
    <scope>NUCLEOTIDE SEQUENCE</scope>
    <source>
        <strain evidence="1">RIT_BL5</strain>
    </source>
</reference>
<keyword evidence="1" id="KW-0808">Transferase</keyword>
<name>A0ACC6PCE3_9BACL</name>
<dbReference type="EMBL" id="JBBKAR010000033">
    <property type="protein sequence ID" value="MEJ8304581.1"/>
    <property type="molecule type" value="Genomic_DNA"/>
</dbReference>
<protein>
    <submittedName>
        <fullName evidence="1">Adenylyl-sulfate kinase</fullName>
        <ecNumber evidence="1">2.7.1.25</ecNumber>
    </submittedName>
</protein>
<accession>A0ACC6PCE3</accession>
<sequence length="190" mass="21105">MTHYQATEAGRTFWLTGLPCSGKTTTALAFAKALSERGAAVEILDGDELRRRIGGGLGFSQEDRMENVRRAVYLSGLLNKHGVTTIVSLISPYATMRDYARSELSGFVEVYIQCALEECERRDVKGMYALARQGKITSFTGISDVYEPPVSPELTLRTDQHSVQENVSKLLQLFDHNKLGERIRTESATP</sequence>
<proteinExistence type="predicted"/>
<gene>
    <name evidence="1" type="primary">cysC</name>
    <name evidence="1" type="ORF">WKI47_11805</name>
</gene>
<keyword evidence="1" id="KW-0418">Kinase</keyword>
<evidence type="ECO:0000313" key="1">
    <source>
        <dbReference type="EMBL" id="MEJ8304581.1"/>
    </source>
</evidence>